<dbReference type="InterPro" id="IPR050763">
    <property type="entry name" value="ABC_transporter_ATP-binding"/>
</dbReference>
<keyword evidence="4 7" id="KW-0067">ATP-binding</keyword>
<evidence type="ECO:0000259" key="6">
    <source>
        <dbReference type="PROSITE" id="PS50893"/>
    </source>
</evidence>
<dbReference type="PROSITE" id="PS00211">
    <property type="entry name" value="ABC_TRANSPORTER_1"/>
    <property type="match status" value="1"/>
</dbReference>
<dbReference type="InterPro" id="IPR017871">
    <property type="entry name" value="ABC_transporter-like_CS"/>
</dbReference>
<evidence type="ECO:0000256" key="1">
    <source>
        <dbReference type="ARBA" id="ARBA00004202"/>
    </source>
</evidence>
<dbReference type="InterPro" id="IPR003439">
    <property type="entry name" value="ABC_transporter-like_ATP-bd"/>
</dbReference>
<sequence>MNQFPSPALDIVGLVKDVGPIPALEGRMKRIISNISLQANFGQVTALLGANGAGKTTTIECAQGLQNRTDGSITLLGEDPQNASATLRARVGVMLQDGGLPPAARPVALLRHVASLYSHPLSVDALVDRLGIGEFSNTTIRRLSGGQKQRVALAASLLGNPEVLFLDEPSAGLDPQSRLMVFELIRELRDAGKAIVLTTHLLDDAQRLADYVYIVDKGESVTQGTVPELLSESTSAQSHRVMTFEAKPGLDTAALSRSGITCEQTRPGSYRMSGSLEPADLEHFGQWCAAQAVMPTSVHLASQSLEDVFLAIAGAQEQSGLTVEGNKQ</sequence>
<dbReference type="RefSeq" id="WP_230068510.1">
    <property type="nucleotide sequence ID" value="NZ_BAABLL010000005.1"/>
</dbReference>
<keyword evidence="8" id="KW-1185">Reference proteome</keyword>
<evidence type="ECO:0000256" key="3">
    <source>
        <dbReference type="ARBA" id="ARBA00022741"/>
    </source>
</evidence>
<accession>A0ABV8QZ09</accession>
<dbReference type="PROSITE" id="PS50893">
    <property type="entry name" value="ABC_TRANSPORTER_2"/>
    <property type="match status" value="1"/>
</dbReference>
<dbReference type="PANTHER" id="PTHR42711:SF16">
    <property type="entry name" value="ABC TRANSPORTER ATP-BINDING PROTEIN"/>
    <property type="match status" value="1"/>
</dbReference>
<keyword evidence="3" id="KW-0547">Nucleotide-binding</keyword>
<proteinExistence type="predicted"/>
<reference evidence="8" key="1">
    <citation type="journal article" date="2019" name="Int. J. Syst. Evol. Microbiol.">
        <title>The Global Catalogue of Microorganisms (GCM) 10K type strain sequencing project: providing services to taxonomists for standard genome sequencing and annotation.</title>
        <authorList>
            <consortium name="The Broad Institute Genomics Platform"/>
            <consortium name="The Broad Institute Genome Sequencing Center for Infectious Disease"/>
            <person name="Wu L."/>
            <person name="Ma J."/>
        </authorList>
    </citation>
    <scope>NUCLEOTIDE SEQUENCE [LARGE SCALE GENOMIC DNA]</scope>
    <source>
        <strain evidence="8">CGMCC 1.10698</strain>
    </source>
</reference>
<evidence type="ECO:0000313" key="7">
    <source>
        <dbReference type="EMBL" id="MFC4265407.1"/>
    </source>
</evidence>
<keyword evidence="2" id="KW-0813">Transport</keyword>
<dbReference type="Proteomes" id="UP001595773">
    <property type="component" value="Unassembled WGS sequence"/>
</dbReference>
<dbReference type="CDD" id="cd03230">
    <property type="entry name" value="ABC_DR_subfamily_A"/>
    <property type="match status" value="1"/>
</dbReference>
<dbReference type="InterPro" id="IPR027417">
    <property type="entry name" value="P-loop_NTPase"/>
</dbReference>
<evidence type="ECO:0000256" key="4">
    <source>
        <dbReference type="ARBA" id="ARBA00022840"/>
    </source>
</evidence>
<dbReference type="GO" id="GO:0005524">
    <property type="term" value="F:ATP binding"/>
    <property type="evidence" value="ECO:0007669"/>
    <property type="project" value="UniProtKB-KW"/>
</dbReference>
<dbReference type="EMBL" id="JBHSCQ010000008">
    <property type="protein sequence ID" value="MFC4265407.1"/>
    <property type="molecule type" value="Genomic_DNA"/>
</dbReference>
<dbReference type="PANTHER" id="PTHR42711">
    <property type="entry name" value="ABC TRANSPORTER ATP-BINDING PROTEIN"/>
    <property type="match status" value="1"/>
</dbReference>
<dbReference type="Pfam" id="PF00005">
    <property type="entry name" value="ABC_tran"/>
    <property type="match status" value="1"/>
</dbReference>
<evidence type="ECO:0000256" key="5">
    <source>
        <dbReference type="ARBA" id="ARBA00023251"/>
    </source>
</evidence>
<comment type="caution">
    <text evidence="7">The sequence shown here is derived from an EMBL/GenBank/DDBJ whole genome shotgun (WGS) entry which is preliminary data.</text>
</comment>
<feature type="domain" description="ABC transporter" evidence="6">
    <location>
        <begin position="9"/>
        <end position="242"/>
    </location>
</feature>
<protein>
    <submittedName>
        <fullName evidence="7">ABC transporter ATP-binding protein</fullName>
    </submittedName>
</protein>
<organism evidence="7 8">
    <name type="scientific">Arthrobacter cryoconiti</name>
    <dbReference type="NCBI Taxonomy" id="748907"/>
    <lineage>
        <taxon>Bacteria</taxon>
        <taxon>Bacillati</taxon>
        <taxon>Actinomycetota</taxon>
        <taxon>Actinomycetes</taxon>
        <taxon>Micrococcales</taxon>
        <taxon>Micrococcaceae</taxon>
        <taxon>Arthrobacter</taxon>
    </lineage>
</organism>
<dbReference type="SMART" id="SM00382">
    <property type="entry name" value="AAA"/>
    <property type="match status" value="1"/>
</dbReference>
<dbReference type="SUPFAM" id="SSF52540">
    <property type="entry name" value="P-loop containing nucleoside triphosphate hydrolases"/>
    <property type="match status" value="1"/>
</dbReference>
<gene>
    <name evidence="7" type="ORF">ACFOW9_07310</name>
</gene>
<name>A0ABV8QZ09_9MICC</name>
<evidence type="ECO:0000313" key="8">
    <source>
        <dbReference type="Proteomes" id="UP001595773"/>
    </source>
</evidence>
<comment type="subcellular location">
    <subcellularLocation>
        <location evidence="1">Cell membrane</location>
        <topology evidence="1">Peripheral membrane protein</topology>
    </subcellularLocation>
</comment>
<dbReference type="InterPro" id="IPR003593">
    <property type="entry name" value="AAA+_ATPase"/>
</dbReference>
<keyword evidence="5" id="KW-0046">Antibiotic resistance</keyword>
<dbReference type="Gene3D" id="3.40.50.300">
    <property type="entry name" value="P-loop containing nucleotide triphosphate hydrolases"/>
    <property type="match status" value="1"/>
</dbReference>
<evidence type="ECO:0000256" key="2">
    <source>
        <dbReference type="ARBA" id="ARBA00022448"/>
    </source>
</evidence>